<dbReference type="EMBL" id="CM042047">
    <property type="protein sequence ID" value="KAI3769262.1"/>
    <property type="molecule type" value="Genomic_DNA"/>
</dbReference>
<comment type="caution">
    <text evidence="1">The sequence shown here is derived from an EMBL/GenBank/DDBJ whole genome shotgun (WGS) entry which is preliminary data.</text>
</comment>
<gene>
    <name evidence="1" type="ORF">L6452_00363</name>
</gene>
<dbReference type="Proteomes" id="UP001055879">
    <property type="component" value="Linkage Group LG01"/>
</dbReference>
<proteinExistence type="predicted"/>
<organism evidence="1 2">
    <name type="scientific">Arctium lappa</name>
    <name type="common">Greater burdock</name>
    <name type="synonym">Lappa major</name>
    <dbReference type="NCBI Taxonomy" id="4217"/>
    <lineage>
        <taxon>Eukaryota</taxon>
        <taxon>Viridiplantae</taxon>
        <taxon>Streptophyta</taxon>
        <taxon>Embryophyta</taxon>
        <taxon>Tracheophyta</taxon>
        <taxon>Spermatophyta</taxon>
        <taxon>Magnoliopsida</taxon>
        <taxon>eudicotyledons</taxon>
        <taxon>Gunneridae</taxon>
        <taxon>Pentapetalae</taxon>
        <taxon>asterids</taxon>
        <taxon>campanulids</taxon>
        <taxon>Asterales</taxon>
        <taxon>Asteraceae</taxon>
        <taxon>Carduoideae</taxon>
        <taxon>Cardueae</taxon>
        <taxon>Arctiinae</taxon>
        <taxon>Arctium</taxon>
    </lineage>
</organism>
<accession>A0ACB9FDM7</accession>
<reference evidence="1 2" key="2">
    <citation type="journal article" date="2022" name="Mol. Ecol. Resour.">
        <title>The genomes of chicory, endive, great burdock and yacon provide insights into Asteraceae paleo-polyploidization history and plant inulin production.</title>
        <authorList>
            <person name="Fan W."/>
            <person name="Wang S."/>
            <person name="Wang H."/>
            <person name="Wang A."/>
            <person name="Jiang F."/>
            <person name="Liu H."/>
            <person name="Zhao H."/>
            <person name="Xu D."/>
            <person name="Zhang Y."/>
        </authorList>
    </citation>
    <scope>NUCLEOTIDE SEQUENCE [LARGE SCALE GENOMIC DNA]</scope>
    <source>
        <strain evidence="2">cv. Niubang</strain>
    </source>
</reference>
<evidence type="ECO:0000313" key="1">
    <source>
        <dbReference type="EMBL" id="KAI3769262.1"/>
    </source>
</evidence>
<evidence type="ECO:0000313" key="2">
    <source>
        <dbReference type="Proteomes" id="UP001055879"/>
    </source>
</evidence>
<sequence length="126" mass="14651">MFIDQEIDITYVLVVVFVSVLLVVVISCCTSWYDNPGVVVVQNNEMDIEMGRRPPPIEPPPTTTVIHQFIARLRQAEAATFDLPDMEEQKYKKSNSRSEKEDECVICMEEFKEMELIQIECFRLIF</sequence>
<keyword evidence="2" id="KW-1185">Reference proteome</keyword>
<name>A0ACB9FDM7_ARCLA</name>
<reference evidence="2" key="1">
    <citation type="journal article" date="2022" name="Mol. Ecol. Resour.">
        <title>The genomes of chicory, endive, great burdock and yacon provide insights into Asteraceae palaeo-polyploidization history and plant inulin production.</title>
        <authorList>
            <person name="Fan W."/>
            <person name="Wang S."/>
            <person name="Wang H."/>
            <person name="Wang A."/>
            <person name="Jiang F."/>
            <person name="Liu H."/>
            <person name="Zhao H."/>
            <person name="Xu D."/>
            <person name="Zhang Y."/>
        </authorList>
    </citation>
    <scope>NUCLEOTIDE SEQUENCE [LARGE SCALE GENOMIC DNA]</scope>
    <source>
        <strain evidence="2">cv. Niubang</strain>
    </source>
</reference>
<protein>
    <submittedName>
        <fullName evidence="1">Uncharacterized protein</fullName>
    </submittedName>
</protein>